<dbReference type="EMBL" id="ASPP01016395">
    <property type="protein sequence ID" value="ETO17555.1"/>
    <property type="molecule type" value="Genomic_DNA"/>
</dbReference>
<evidence type="ECO:0000313" key="2">
    <source>
        <dbReference type="EMBL" id="ETO17555.1"/>
    </source>
</evidence>
<feature type="region of interest" description="Disordered" evidence="1">
    <location>
        <begin position="154"/>
        <end position="174"/>
    </location>
</feature>
<comment type="caution">
    <text evidence="2">The sequence shown here is derived from an EMBL/GenBank/DDBJ whole genome shotgun (WGS) entry which is preliminary data.</text>
</comment>
<evidence type="ECO:0000313" key="3">
    <source>
        <dbReference type="Proteomes" id="UP000023152"/>
    </source>
</evidence>
<name>X6MWU2_RETFI</name>
<gene>
    <name evidence="2" type="ORF">RFI_19766</name>
</gene>
<keyword evidence="3" id="KW-1185">Reference proteome</keyword>
<feature type="non-terminal residue" evidence="2">
    <location>
        <position position="1"/>
    </location>
</feature>
<dbReference type="AlphaFoldDB" id="X6MWU2"/>
<evidence type="ECO:0000256" key="1">
    <source>
        <dbReference type="SAM" id="MobiDB-lite"/>
    </source>
</evidence>
<organism evidence="2 3">
    <name type="scientific">Reticulomyxa filosa</name>
    <dbReference type="NCBI Taxonomy" id="46433"/>
    <lineage>
        <taxon>Eukaryota</taxon>
        <taxon>Sar</taxon>
        <taxon>Rhizaria</taxon>
        <taxon>Retaria</taxon>
        <taxon>Foraminifera</taxon>
        <taxon>Monothalamids</taxon>
        <taxon>Reticulomyxidae</taxon>
        <taxon>Reticulomyxa</taxon>
    </lineage>
</organism>
<accession>X6MWU2</accession>
<feature type="compositionally biased region" description="Basic and acidic residues" evidence="1">
    <location>
        <begin position="9"/>
        <end position="19"/>
    </location>
</feature>
<reference evidence="2 3" key="1">
    <citation type="journal article" date="2013" name="Curr. Biol.">
        <title>The Genome of the Foraminiferan Reticulomyxa filosa.</title>
        <authorList>
            <person name="Glockner G."/>
            <person name="Hulsmann N."/>
            <person name="Schleicher M."/>
            <person name="Noegel A.A."/>
            <person name="Eichinger L."/>
            <person name="Gallinger C."/>
            <person name="Pawlowski J."/>
            <person name="Sierra R."/>
            <person name="Euteneuer U."/>
            <person name="Pillet L."/>
            <person name="Moustafa A."/>
            <person name="Platzer M."/>
            <person name="Groth M."/>
            <person name="Szafranski K."/>
            <person name="Schliwa M."/>
        </authorList>
    </citation>
    <scope>NUCLEOTIDE SEQUENCE [LARGE SCALE GENOMIC DNA]</scope>
</reference>
<protein>
    <submittedName>
        <fullName evidence="2">Uncharacterized protein</fullName>
    </submittedName>
</protein>
<dbReference type="Proteomes" id="UP000023152">
    <property type="component" value="Unassembled WGS sequence"/>
</dbReference>
<feature type="compositionally biased region" description="Low complexity" evidence="1">
    <location>
        <begin position="20"/>
        <end position="33"/>
    </location>
</feature>
<feature type="region of interest" description="Disordered" evidence="1">
    <location>
        <begin position="1"/>
        <end position="47"/>
    </location>
</feature>
<proteinExistence type="predicted"/>
<sequence length="255" mass="29860">EEAEAEAEEKEKEKEKEEQSQVSSTQAETSTSTENKKEKENEKEKEVDVVVGDNKQWQQLIGDLIQARQQSLRLIQNTTQVEIPIHFKDVVIQGLIHELKHRRSDLMAIKKMLHFFFPSSNHYIYIYIYIYNVNIPEECEGLLLQVETRHEEQRDKLREAKKQHESSGDETKDIAEMQSREALMEDIATDNKEWQEALKGYIQDALQNDIAKREHQVALDELNARINDLLKLKYIVEQKAKVLQSNNNKKTNKTN</sequence>
<feature type="compositionally biased region" description="Basic and acidic residues" evidence="1">
    <location>
        <begin position="34"/>
        <end position="47"/>
    </location>
</feature>